<organism evidence="10 11">
    <name type="scientific">Elysia chlorotica</name>
    <name type="common">Eastern emerald elysia</name>
    <name type="synonym">Sea slug</name>
    <dbReference type="NCBI Taxonomy" id="188477"/>
    <lineage>
        <taxon>Eukaryota</taxon>
        <taxon>Metazoa</taxon>
        <taxon>Spiralia</taxon>
        <taxon>Lophotrochozoa</taxon>
        <taxon>Mollusca</taxon>
        <taxon>Gastropoda</taxon>
        <taxon>Heterobranchia</taxon>
        <taxon>Euthyneura</taxon>
        <taxon>Panpulmonata</taxon>
        <taxon>Sacoglossa</taxon>
        <taxon>Placobranchoidea</taxon>
        <taxon>Plakobranchidae</taxon>
        <taxon>Elysia</taxon>
    </lineage>
</organism>
<dbReference type="GO" id="GO:0003884">
    <property type="term" value="F:D-amino-acid oxidase activity"/>
    <property type="evidence" value="ECO:0007669"/>
    <property type="project" value="InterPro"/>
</dbReference>
<dbReference type="EMBL" id="RQTK01000369">
    <property type="protein sequence ID" value="RUS80871.1"/>
    <property type="molecule type" value="Genomic_DNA"/>
</dbReference>
<protein>
    <recommendedName>
        <fullName evidence="9">FAD dependent oxidoreductase domain-containing protein</fullName>
    </recommendedName>
</protein>
<evidence type="ECO:0000256" key="7">
    <source>
        <dbReference type="PIRSR" id="PIRSR000189-1"/>
    </source>
</evidence>
<gene>
    <name evidence="10" type="ORF">EGW08_011390</name>
</gene>
<comment type="caution">
    <text evidence="10">The sequence shown here is derived from an EMBL/GenBank/DDBJ whole genome shotgun (WGS) entry which is preliminary data.</text>
</comment>
<dbReference type="AlphaFoldDB" id="A0A3S1C265"/>
<evidence type="ECO:0000256" key="5">
    <source>
        <dbReference type="ARBA" id="ARBA00022827"/>
    </source>
</evidence>
<keyword evidence="4" id="KW-0285">Flavoprotein</keyword>
<evidence type="ECO:0000313" key="10">
    <source>
        <dbReference type="EMBL" id="RUS80871.1"/>
    </source>
</evidence>
<evidence type="ECO:0000256" key="6">
    <source>
        <dbReference type="ARBA" id="ARBA00023002"/>
    </source>
</evidence>
<dbReference type="SUPFAM" id="SSF51971">
    <property type="entry name" value="Nucleotide-binding domain"/>
    <property type="match status" value="1"/>
</dbReference>
<feature type="binding site" evidence="7">
    <location>
        <position position="218"/>
    </location>
    <ligand>
        <name>D-dopa</name>
        <dbReference type="ChEBI" id="CHEBI:149689"/>
    </ligand>
</feature>
<dbReference type="Pfam" id="PF01266">
    <property type="entry name" value="DAO"/>
    <property type="match status" value="1"/>
</dbReference>
<dbReference type="InterPro" id="IPR023209">
    <property type="entry name" value="DAO"/>
</dbReference>
<dbReference type="Proteomes" id="UP000271974">
    <property type="component" value="Unassembled WGS sequence"/>
</dbReference>
<dbReference type="Gene3D" id="3.30.9.10">
    <property type="entry name" value="D-Amino Acid Oxidase, subunit A, domain 2"/>
    <property type="match status" value="1"/>
</dbReference>
<evidence type="ECO:0000259" key="9">
    <source>
        <dbReference type="Pfam" id="PF01266"/>
    </source>
</evidence>
<dbReference type="GO" id="GO:0005782">
    <property type="term" value="C:peroxisomal matrix"/>
    <property type="evidence" value="ECO:0007669"/>
    <property type="project" value="UniProtKB-SubCell"/>
</dbReference>
<dbReference type="PANTHER" id="PTHR11530:SF11">
    <property type="entry name" value="D-ASPARTATE OXIDASE"/>
    <property type="match status" value="1"/>
</dbReference>
<dbReference type="SUPFAM" id="SSF54373">
    <property type="entry name" value="FAD-linked reductases, C-terminal domain"/>
    <property type="match status" value="1"/>
</dbReference>
<keyword evidence="8" id="KW-0732">Signal</keyword>
<dbReference type="GO" id="GO:0019478">
    <property type="term" value="P:D-amino acid catabolic process"/>
    <property type="evidence" value="ECO:0007669"/>
    <property type="project" value="TreeGrafter"/>
</dbReference>
<proteinExistence type="inferred from homology"/>
<dbReference type="PIRSF" id="PIRSF000189">
    <property type="entry name" value="D-aa_oxidase"/>
    <property type="match status" value="1"/>
</dbReference>
<dbReference type="InterPro" id="IPR006076">
    <property type="entry name" value="FAD-dep_OxRdtase"/>
</dbReference>
<dbReference type="InterPro" id="IPR006181">
    <property type="entry name" value="D-amino_acid_oxidase_CS"/>
</dbReference>
<comment type="subcellular location">
    <subcellularLocation>
        <location evidence="2">Peroxisome matrix</location>
    </subcellularLocation>
</comment>
<accession>A0A3S1C265</accession>
<dbReference type="GO" id="GO:0071949">
    <property type="term" value="F:FAD binding"/>
    <property type="evidence" value="ECO:0007669"/>
    <property type="project" value="InterPro"/>
</dbReference>
<name>A0A3S1C265_ELYCH</name>
<dbReference type="OrthoDB" id="2015447at2759"/>
<evidence type="ECO:0000256" key="1">
    <source>
        <dbReference type="ARBA" id="ARBA00001974"/>
    </source>
</evidence>
<keyword evidence="11" id="KW-1185">Reference proteome</keyword>
<dbReference type="PANTHER" id="PTHR11530">
    <property type="entry name" value="D-AMINO ACID OXIDASE"/>
    <property type="match status" value="1"/>
</dbReference>
<comment type="similarity">
    <text evidence="3">Belongs to the DAMOX/DASOX family.</text>
</comment>
<feature type="chain" id="PRO_5018630253" description="FAD dependent oxidoreductase domain-containing protein" evidence="8">
    <location>
        <begin position="19"/>
        <end position="330"/>
    </location>
</feature>
<evidence type="ECO:0000256" key="4">
    <source>
        <dbReference type="ARBA" id="ARBA00022630"/>
    </source>
</evidence>
<dbReference type="STRING" id="188477.A0A3S1C265"/>
<reference evidence="10 11" key="1">
    <citation type="submission" date="2019-01" db="EMBL/GenBank/DDBJ databases">
        <title>A draft genome assembly of the solar-powered sea slug Elysia chlorotica.</title>
        <authorList>
            <person name="Cai H."/>
            <person name="Li Q."/>
            <person name="Fang X."/>
            <person name="Li J."/>
            <person name="Curtis N.E."/>
            <person name="Altenburger A."/>
            <person name="Shibata T."/>
            <person name="Feng M."/>
            <person name="Maeda T."/>
            <person name="Schwartz J.A."/>
            <person name="Shigenobu S."/>
            <person name="Lundholm N."/>
            <person name="Nishiyama T."/>
            <person name="Yang H."/>
            <person name="Hasebe M."/>
            <person name="Li S."/>
            <person name="Pierce S.K."/>
            <person name="Wang J."/>
        </authorList>
    </citation>
    <scope>NUCLEOTIDE SEQUENCE [LARGE SCALE GENOMIC DNA]</scope>
    <source>
        <strain evidence="10">EC2010</strain>
        <tissue evidence="10">Whole organism of an adult</tissue>
    </source>
</reference>
<evidence type="ECO:0000256" key="3">
    <source>
        <dbReference type="ARBA" id="ARBA00006730"/>
    </source>
</evidence>
<sequence>MVLRIAVIGAGIVGLSTAVSVQARLPEAQVDVIADRFTTHTTSHGSGGLFVPYANNIPQELNDRWCSASAKHFFSVAASSDAGASGVNFVSGFELQALEEHPPPWAKFMINFREIPEQFHHLLKFYKRGYMFTTVIVEGGKYLSWLIQRFETNGGRIIKKKVDAFDELCDDYDLVFNCAGLGAGYLASDPKVQPIRGHIVRVWAPWIKYFVHCDDTHYFLPQSESAAIGGTRQLGRTDMAPEPHESDRILREMRERFPGLEGAKVLYDWVGLRPYRDPVRVEAEVVSCRGKQLKVVHNYGHGAFGISLSWGTAEYAAELAQQALRARPRL</sequence>
<evidence type="ECO:0000256" key="8">
    <source>
        <dbReference type="SAM" id="SignalP"/>
    </source>
</evidence>
<dbReference type="Gene3D" id="3.40.50.720">
    <property type="entry name" value="NAD(P)-binding Rossmann-like Domain"/>
    <property type="match status" value="1"/>
</dbReference>
<evidence type="ECO:0000256" key="2">
    <source>
        <dbReference type="ARBA" id="ARBA00004253"/>
    </source>
</evidence>
<keyword evidence="6" id="KW-0560">Oxidoreductase</keyword>
<dbReference type="PROSITE" id="PS00677">
    <property type="entry name" value="DAO"/>
    <property type="match status" value="1"/>
</dbReference>
<comment type="cofactor">
    <cofactor evidence="1 7">
        <name>FAD</name>
        <dbReference type="ChEBI" id="CHEBI:57692"/>
    </cofactor>
</comment>
<feature type="signal peptide" evidence="8">
    <location>
        <begin position="1"/>
        <end position="18"/>
    </location>
</feature>
<feature type="binding site" evidence="7">
    <location>
        <position position="273"/>
    </location>
    <ligand>
        <name>D-dopa</name>
        <dbReference type="ChEBI" id="CHEBI:149689"/>
    </ligand>
</feature>
<evidence type="ECO:0000313" key="11">
    <source>
        <dbReference type="Proteomes" id="UP000271974"/>
    </source>
</evidence>
<feature type="domain" description="FAD dependent oxidoreductase" evidence="9">
    <location>
        <begin position="4"/>
        <end position="319"/>
    </location>
</feature>
<keyword evidence="5 7" id="KW-0274">FAD</keyword>
<feature type="binding site" evidence="7">
    <location>
        <begin position="35"/>
        <end position="36"/>
    </location>
    <ligand>
        <name>FAD</name>
        <dbReference type="ChEBI" id="CHEBI:57692"/>
    </ligand>
</feature>
<feature type="binding site" evidence="7">
    <location>
        <position position="162"/>
    </location>
    <ligand>
        <name>FAD</name>
        <dbReference type="ChEBI" id="CHEBI:57692"/>
    </ligand>
</feature>
<feature type="binding site" evidence="7">
    <location>
        <begin position="42"/>
        <end position="43"/>
    </location>
    <ligand>
        <name>FAD</name>
        <dbReference type="ChEBI" id="CHEBI:57692"/>
    </ligand>
</feature>